<reference evidence="1 2" key="1">
    <citation type="submission" date="2011-05" db="EMBL/GenBank/DDBJ databases">
        <authorList>
            <person name="Durkin A.S."/>
            <person name="Radune D."/>
            <person name="Hostetler J."/>
            <person name="Torralba M."/>
            <person name="Gillis M."/>
            <person name="Methe B."/>
            <person name="Sutton G."/>
            <person name="Nelson K.E."/>
        </authorList>
    </citation>
    <scope>NUCLEOTIDE SEQUENCE [LARGE SCALE GENOMIC DNA]</scope>
    <source>
        <strain evidence="1 2">SK1080</strain>
    </source>
</reference>
<dbReference type="InterPro" id="IPR046500">
    <property type="entry name" value="DUF6678"/>
</dbReference>
<comment type="caution">
    <text evidence="1">The sequence shown here is derived from an EMBL/GenBank/DDBJ whole genome shotgun (WGS) entry which is preliminary data.</text>
</comment>
<organism evidence="1 2">
    <name type="scientific">Streptococcus mitis SK1080</name>
    <dbReference type="NCBI Taxonomy" id="1008453"/>
    <lineage>
        <taxon>Bacteria</taxon>
        <taxon>Bacillati</taxon>
        <taxon>Bacillota</taxon>
        <taxon>Bacilli</taxon>
        <taxon>Lactobacillales</taxon>
        <taxon>Streptococcaceae</taxon>
        <taxon>Streptococcus</taxon>
        <taxon>Streptococcus mitis group</taxon>
    </lineage>
</organism>
<evidence type="ECO:0000313" key="2">
    <source>
        <dbReference type="Proteomes" id="UP000004568"/>
    </source>
</evidence>
<proteinExistence type="predicted"/>
<dbReference type="Proteomes" id="UP000004568">
    <property type="component" value="Unassembled WGS sequence"/>
</dbReference>
<name>F9HLB4_STRMT</name>
<dbReference type="EMBL" id="AFQV01000010">
    <property type="protein sequence ID" value="EGP69845.1"/>
    <property type="molecule type" value="Genomic_DNA"/>
</dbReference>
<evidence type="ECO:0000313" key="1">
    <source>
        <dbReference type="EMBL" id="EGP69845.1"/>
    </source>
</evidence>
<protein>
    <submittedName>
        <fullName evidence="1">Conserved domain protein</fullName>
    </submittedName>
</protein>
<accession>F9HLB4</accession>
<dbReference type="AlphaFoldDB" id="F9HLB4"/>
<gene>
    <name evidence="1" type="ORF">HMPREF9957_0409</name>
</gene>
<dbReference type="Pfam" id="PF20383">
    <property type="entry name" value="DUF6678"/>
    <property type="match status" value="1"/>
</dbReference>
<sequence length="77" mass="9479">MYWTIDADEHFFHMNMRIVEWFKIRSKFEKVIGQGRLIEPKICVTDKKTEIECMLNKFSIPYEYDDIEKCFIIFGYR</sequence>